<dbReference type="KEGG" id="ans:ArsFIN_27060"/>
<dbReference type="Gene3D" id="1.10.3230.20">
    <property type="entry name" value="P22 tail accessory factor (Gp4)"/>
    <property type="match status" value="1"/>
</dbReference>
<accession>A0A4P7KV69</accession>
<sequence>MQTTTKGDLVIAALRKIGVVSDATLTDIEPQSLEDGVVDLETMIVEWYEDGQGIHIGYKFSPDDIPIDQGEEHGINKNAINAVIYNLATRIAPDYQIQPLDKVINTASYGKELLMRNCSIKRARKARSHYPNGFPVGSGNRFATANGYRYFHRINKNAKDTDPNC</sequence>
<dbReference type="GeneID" id="96877728"/>
<dbReference type="RefSeq" id="WP_135677769.1">
    <property type="nucleotide sequence ID" value="NZ_CP038613.1"/>
</dbReference>
<reference evidence="1 2" key="1">
    <citation type="submission" date="2019-03" db="EMBL/GenBank/DDBJ databases">
        <title>Long-read sequencing reveals hyperdense prophage content in a complex bacterial symbiont genome.</title>
        <authorList>
            <person name="Frost C.L."/>
            <person name="Siozios S."/>
            <person name="Nadal-Jimenez P."/>
            <person name="Brockhurst M.A."/>
            <person name="King K.C."/>
            <person name="Darby A.C."/>
            <person name="Hurst G.D.D."/>
        </authorList>
    </citation>
    <scope>NUCLEOTIDE SEQUENCE [LARGE SCALE GENOMIC DNA]</scope>
    <source>
        <strain evidence="1 2">FIN</strain>
    </source>
</reference>
<proteinExistence type="predicted"/>
<gene>
    <name evidence="1" type="ORF">ArsFIN_27060</name>
</gene>
<dbReference type="InterPro" id="IPR038258">
    <property type="entry name" value="Gp4_sf"/>
</dbReference>
<dbReference type="InterPro" id="IPR020362">
    <property type="entry name" value="Tail_accessory_Gp4"/>
</dbReference>
<dbReference type="EMBL" id="CP038613">
    <property type="protein sequence ID" value="QBY44129.1"/>
    <property type="molecule type" value="Genomic_DNA"/>
</dbReference>
<evidence type="ECO:0000313" key="1">
    <source>
        <dbReference type="EMBL" id="QBY44129.1"/>
    </source>
</evidence>
<dbReference type="Proteomes" id="UP000295134">
    <property type="component" value="Chromosome"/>
</dbReference>
<dbReference type="Pfam" id="PF11650">
    <property type="entry name" value="P22_Tail-4"/>
    <property type="match status" value="1"/>
</dbReference>
<organism evidence="1 2">
    <name type="scientific">Arsenophonus nasoniae</name>
    <name type="common">son-killer infecting Nasonia vitripennis</name>
    <dbReference type="NCBI Taxonomy" id="638"/>
    <lineage>
        <taxon>Bacteria</taxon>
        <taxon>Pseudomonadati</taxon>
        <taxon>Pseudomonadota</taxon>
        <taxon>Gammaproteobacteria</taxon>
        <taxon>Enterobacterales</taxon>
        <taxon>Morganellaceae</taxon>
        <taxon>Arsenophonus</taxon>
    </lineage>
</organism>
<name>A0A4P7KV69_9GAMM</name>
<protein>
    <submittedName>
        <fullName evidence="1">P22 tail accessory factor</fullName>
    </submittedName>
</protein>
<dbReference type="AlphaFoldDB" id="A0A4P7KV69"/>
<evidence type="ECO:0000313" key="2">
    <source>
        <dbReference type="Proteomes" id="UP000295134"/>
    </source>
</evidence>